<accession>A0A834II96</accession>
<gene>
    <name evidence="2" type="ORF">GWI33_006871</name>
</gene>
<proteinExistence type="predicted"/>
<feature type="compositionally biased region" description="Basic and acidic residues" evidence="1">
    <location>
        <begin position="40"/>
        <end position="51"/>
    </location>
</feature>
<evidence type="ECO:0000313" key="2">
    <source>
        <dbReference type="EMBL" id="KAF7279711.1"/>
    </source>
</evidence>
<name>A0A834II96_RHYFE</name>
<reference evidence="2" key="1">
    <citation type="submission" date="2020-08" db="EMBL/GenBank/DDBJ databases">
        <title>Genome sequencing and assembly of the red palm weevil Rhynchophorus ferrugineus.</title>
        <authorList>
            <person name="Dias G.B."/>
            <person name="Bergman C.M."/>
            <person name="Manee M."/>
        </authorList>
    </citation>
    <scope>NUCLEOTIDE SEQUENCE</scope>
    <source>
        <strain evidence="2">AA-2017</strain>
        <tissue evidence="2">Whole larva</tissue>
    </source>
</reference>
<dbReference type="Proteomes" id="UP000625711">
    <property type="component" value="Unassembled WGS sequence"/>
</dbReference>
<dbReference type="EMBL" id="JAACXV010000346">
    <property type="protein sequence ID" value="KAF7279711.1"/>
    <property type="molecule type" value="Genomic_DNA"/>
</dbReference>
<evidence type="ECO:0000256" key="1">
    <source>
        <dbReference type="SAM" id="MobiDB-lite"/>
    </source>
</evidence>
<comment type="caution">
    <text evidence="2">The sequence shown here is derived from an EMBL/GenBank/DDBJ whole genome shotgun (WGS) entry which is preliminary data.</text>
</comment>
<feature type="region of interest" description="Disordered" evidence="1">
    <location>
        <begin position="36"/>
        <end position="61"/>
    </location>
</feature>
<keyword evidence="3" id="KW-1185">Reference proteome</keyword>
<protein>
    <submittedName>
        <fullName evidence="2">Uncharacterized protein</fullName>
    </submittedName>
</protein>
<organism evidence="2 3">
    <name type="scientific">Rhynchophorus ferrugineus</name>
    <name type="common">Red palm weevil</name>
    <name type="synonym">Curculio ferrugineus</name>
    <dbReference type="NCBI Taxonomy" id="354439"/>
    <lineage>
        <taxon>Eukaryota</taxon>
        <taxon>Metazoa</taxon>
        <taxon>Ecdysozoa</taxon>
        <taxon>Arthropoda</taxon>
        <taxon>Hexapoda</taxon>
        <taxon>Insecta</taxon>
        <taxon>Pterygota</taxon>
        <taxon>Neoptera</taxon>
        <taxon>Endopterygota</taxon>
        <taxon>Coleoptera</taxon>
        <taxon>Polyphaga</taxon>
        <taxon>Cucujiformia</taxon>
        <taxon>Curculionidae</taxon>
        <taxon>Dryophthorinae</taxon>
        <taxon>Rhynchophorus</taxon>
    </lineage>
</organism>
<evidence type="ECO:0000313" key="3">
    <source>
        <dbReference type="Proteomes" id="UP000625711"/>
    </source>
</evidence>
<sequence length="143" mass="16270">MNVISSGRRMTKQVYKEILNSPLMPERFRTYAGTMIGYNDGRDNKSEEENKRAKRSRGGPKAYLWSGVGRKTKSQLSTIFGTDDGLQQCRRDRSKNSIRTEKIDAGCIVDGDICEGPADDRDAWRIPKVVGIEAERSGRWYDF</sequence>
<dbReference type="AlphaFoldDB" id="A0A834II96"/>